<dbReference type="GO" id="GO:0046872">
    <property type="term" value="F:metal ion binding"/>
    <property type="evidence" value="ECO:0007669"/>
    <property type="project" value="UniProtKB-KW"/>
</dbReference>
<dbReference type="STRING" id="1173061.A0A0J9XIL5"/>
<dbReference type="InterPro" id="IPR034136">
    <property type="entry name" value="TOPRIM_Topo6A/Spo11"/>
</dbReference>
<dbReference type="Pfam" id="PF21180">
    <property type="entry name" value="TOP6A-Spo11_Toprim"/>
    <property type="match status" value="1"/>
</dbReference>
<evidence type="ECO:0000256" key="3">
    <source>
        <dbReference type="ARBA" id="ARBA00006559"/>
    </source>
</evidence>
<protein>
    <recommendedName>
        <fullName evidence="4">DNA topoisomerase (ATP-hydrolyzing)</fullName>
        <ecNumber evidence="4">5.6.2.2</ecNumber>
    </recommendedName>
</protein>
<dbReference type="InterPro" id="IPR013049">
    <property type="entry name" value="Spo11/TopoVI_A_N"/>
</dbReference>
<sequence length="341" mass="38841">MFKFLISDTKDQRESTLQRVEFILEDNLKRLCEGRKLSIPLIRYSGLQTVLDKNKQVFVQQFSGDCLPVYHLEFPANTDQKNRKFITKRDIFYNDKALFRTQYVVDRAVDHIALSLGIERQALNIVASPKGLIYADLTLTTKAGQVLEFSKANGETVAPVDCEIECIRPNSRIKGILVVEKEAVFRELCYTMHDYFIITGKGFPDFATSKLVHNLAACLPDVPIYGLADSDPYGLMIFIKYKFGSKVAYQSHLMAVPRIIYLGVSITDYHSGWLPMTEKDCNMALNILSHPHMTMSELKVIKDELQMQLFLGKKAEMNIASKNGSKGITAYIRNKLLKYEK</sequence>
<dbReference type="InterPro" id="IPR036388">
    <property type="entry name" value="WH-like_DNA-bd_sf"/>
</dbReference>
<evidence type="ECO:0000313" key="13">
    <source>
        <dbReference type="Proteomes" id="UP000242525"/>
    </source>
</evidence>
<keyword evidence="9" id="KW-0413">Isomerase</keyword>
<evidence type="ECO:0000256" key="4">
    <source>
        <dbReference type="ARBA" id="ARBA00012895"/>
    </source>
</evidence>
<evidence type="ECO:0000259" key="11">
    <source>
        <dbReference type="Pfam" id="PF21180"/>
    </source>
</evidence>
<dbReference type="Gene3D" id="1.10.10.10">
    <property type="entry name" value="Winged helix-like DNA-binding domain superfamily/Winged helix DNA-binding domain"/>
    <property type="match status" value="1"/>
</dbReference>
<dbReference type="InterPro" id="IPR036078">
    <property type="entry name" value="Spo11/TopoVI_A_sf"/>
</dbReference>
<evidence type="ECO:0000313" key="12">
    <source>
        <dbReference type="EMBL" id="CDO57190.1"/>
    </source>
</evidence>
<dbReference type="PANTHER" id="PTHR10848:SF0">
    <property type="entry name" value="MEIOTIC RECOMBINATION PROTEIN SPO11"/>
    <property type="match status" value="1"/>
</dbReference>
<dbReference type="GO" id="GO:0003918">
    <property type="term" value="F:DNA topoisomerase type II (double strand cut, ATP-hydrolyzing) activity"/>
    <property type="evidence" value="ECO:0007669"/>
    <property type="project" value="UniProtKB-EC"/>
</dbReference>
<evidence type="ECO:0000256" key="1">
    <source>
        <dbReference type="ARBA" id="ARBA00000185"/>
    </source>
</evidence>
<proteinExistence type="inferred from homology"/>
<dbReference type="Pfam" id="PF04406">
    <property type="entry name" value="TP6A_N"/>
    <property type="match status" value="1"/>
</dbReference>
<dbReference type="InterPro" id="IPR002815">
    <property type="entry name" value="Spo11/TopoVI_A"/>
</dbReference>
<feature type="domain" description="Spo11/DNA topoisomerase VI subunit A N-terminal" evidence="10">
    <location>
        <begin position="81"/>
        <end position="125"/>
    </location>
</feature>
<dbReference type="PRINTS" id="PR01550">
    <property type="entry name" value="TOP6AFAMILY"/>
</dbReference>
<evidence type="ECO:0000256" key="9">
    <source>
        <dbReference type="ARBA" id="ARBA00023235"/>
    </source>
</evidence>
<keyword evidence="7" id="KW-0799">Topoisomerase</keyword>
<dbReference type="Proteomes" id="UP000242525">
    <property type="component" value="Unassembled WGS sequence"/>
</dbReference>
<evidence type="ECO:0000256" key="8">
    <source>
        <dbReference type="ARBA" id="ARBA00023125"/>
    </source>
</evidence>
<evidence type="ECO:0000256" key="6">
    <source>
        <dbReference type="ARBA" id="ARBA00022842"/>
    </source>
</evidence>
<dbReference type="OrthoDB" id="5377392at2759"/>
<dbReference type="GO" id="GO:0042138">
    <property type="term" value="P:meiotic DNA double-strand break formation"/>
    <property type="evidence" value="ECO:0007669"/>
    <property type="project" value="TreeGrafter"/>
</dbReference>
<keyword evidence="5" id="KW-0479">Metal-binding</keyword>
<evidence type="ECO:0000256" key="7">
    <source>
        <dbReference type="ARBA" id="ARBA00023029"/>
    </source>
</evidence>
<dbReference type="EC" id="5.6.2.2" evidence="4"/>
<accession>A0A0J9XIL5</accession>
<feature type="domain" description="Topoisomerase 6 subunit A/Spo11 TOPRIM" evidence="11">
    <location>
        <begin position="176"/>
        <end position="336"/>
    </location>
</feature>
<dbReference type="CDD" id="cd00223">
    <property type="entry name" value="TOPRIM_TopoIIB_SPO"/>
    <property type="match status" value="1"/>
</dbReference>
<comment type="cofactor">
    <cofactor evidence="2">
        <name>Mg(2+)</name>
        <dbReference type="ChEBI" id="CHEBI:18420"/>
    </cofactor>
</comment>
<dbReference type="GO" id="GO:0005524">
    <property type="term" value="F:ATP binding"/>
    <property type="evidence" value="ECO:0007669"/>
    <property type="project" value="InterPro"/>
</dbReference>
<dbReference type="Gene3D" id="3.40.1360.10">
    <property type="match status" value="1"/>
</dbReference>
<dbReference type="EMBL" id="CCBN010000019">
    <property type="protein sequence ID" value="CDO57190.1"/>
    <property type="molecule type" value="Genomic_DNA"/>
</dbReference>
<evidence type="ECO:0000259" key="10">
    <source>
        <dbReference type="Pfam" id="PF04406"/>
    </source>
</evidence>
<comment type="caution">
    <text evidence="12">The sequence shown here is derived from an EMBL/GenBank/DDBJ whole genome shotgun (WGS) entry which is preliminary data.</text>
</comment>
<evidence type="ECO:0000256" key="2">
    <source>
        <dbReference type="ARBA" id="ARBA00001946"/>
    </source>
</evidence>
<dbReference type="SUPFAM" id="SSF56726">
    <property type="entry name" value="DNA topoisomerase IV, alpha subunit"/>
    <property type="match status" value="1"/>
</dbReference>
<reference evidence="12" key="1">
    <citation type="submission" date="2014-03" db="EMBL/GenBank/DDBJ databases">
        <authorList>
            <person name="Casaregola S."/>
        </authorList>
    </citation>
    <scope>NUCLEOTIDE SEQUENCE [LARGE SCALE GENOMIC DNA]</scope>
    <source>
        <strain evidence="12">CLIB 918</strain>
    </source>
</reference>
<dbReference type="GO" id="GO:0007131">
    <property type="term" value="P:reciprocal meiotic recombination"/>
    <property type="evidence" value="ECO:0007669"/>
    <property type="project" value="TreeGrafter"/>
</dbReference>
<dbReference type="GO" id="GO:0000228">
    <property type="term" value="C:nuclear chromosome"/>
    <property type="evidence" value="ECO:0007669"/>
    <property type="project" value="TreeGrafter"/>
</dbReference>
<dbReference type="PANTHER" id="PTHR10848">
    <property type="entry name" value="MEIOTIC RECOMBINATION PROTEIN SPO11"/>
    <property type="match status" value="1"/>
</dbReference>
<name>A0A0J9XIL5_GEOCN</name>
<dbReference type="GO" id="GO:0000706">
    <property type="term" value="P:meiotic DNA double-strand break processing"/>
    <property type="evidence" value="ECO:0007669"/>
    <property type="project" value="TreeGrafter"/>
</dbReference>
<keyword evidence="13" id="KW-1185">Reference proteome</keyword>
<comment type="similarity">
    <text evidence="3">Belongs to the TOP6A family.</text>
</comment>
<evidence type="ECO:0000256" key="5">
    <source>
        <dbReference type="ARBA" id="ARBA00022723"/>
    </source>
</evidence>
<keyword evidence="6" id="KW-0460">Magnesium</keyword>
<dbReference type="GO" id="GO:0003677">
    <property type="term" value="F:DNA binding"/>
    <property type="evidence" value="ECO:0007669"/>
    <property type="project" value="UniProtKB-KW"/>
</dbReference>
<dbReference type="AlphaFoldDB" id="A0A0J9XIL5"/>
<gene>
    <name evidence="12" type="ORF">BN980_GECA19s01220g</name>
</gene>
<organism evidence="12 13">
    <name type="scientific">Geotrichum candidum</name>
    <name type="common">Oospora lactis</name>
    <name type="synonym">Dipodascus geotrichum</name>
    <dbReference type="NCBI Taxonomy" id="1173061"/>
    <lineage>
        <taxon>Eukaryota</taxon>
        <taxon>Fungi</taxon>
        <taxon>Dikarya</taxon>
        <taxon>Ascomycota</taxon>
        <taxon>Saccharomycotina</taxon>
        <taxon>Dipodascomycetes</taxon>
        <taxon>Dipodascales</taxon>
        <taxon>Dipodascaceae</taxon>
        <taxon>Geotrichum</taxon>
    </lineage>
</organism>
<keyword evidence="8" id="KW-0238">DNA-binding</keyword>
<comment type="catalytic activity">
    <reaction evidence="1">
        <text>ATP-dependent breakage, passage and rejoining of double-stranded DNA.</text>
        <dbReference type="EC" id="5.6.2.2"/>
    </reaction>
</comment>